<protein>
    <submittedName>
        <fullName evidence="6">DDE Tnp4 domain-containing protein</fullName>
    </submittedName>
</protein>
<dbReference type="Proteomes" id="UP000005240">
    <property type="component" value="Unassembled WGS sequence"/>
</dbReference>
<gene>
    <name evidence="5" type="ORF">PTTG_28693</name>
</gene>
<evidence type="ECO:0000256" key="2">
    <source>
        <dbReference type="ARBA" id="ARBA00022723"/>
    </source>
</evidence>
<evidence type="ECO:0000256" key="3">
    <source>
        <dbReference type="SAM" id="MobiDB-lite"/>
    </source>
</evidence>
<evidence type="ECO:0000313" key="5">
    <source>
        <dbReference type="EMBL" id="OAV89446.1"/>
    </source>
</evidence>
<dbReference type="InterPro" id="IPR027806">
    <property type="entry name" value="HARBI1_dom"/>
</dbReference>
<reference evidence="6" key="4">
    <citation type="submission" date="2025-05" db="UniProtKB">
        <authorList>
            <consortium name="EnsemblFungi"/>
        </authorList>
    </citation>
    <scope>IDENTIFICATION</scope>
    <source>
        <strain evidence="6">isolate 1-1 / race 1 (BBBD)</strain>
    </source>
</reference>
<sequence length="175" mass="20106">MNSMIVCTRERHIIYALHGWCGSAHDQRVYKNSQLFIQPNKYFSPGKYLLADSGYTASKTVIPAFKQSPGQQLTATKQAFNFELSHQQVEVEHCIGMLKNRWQSLKLLRQKLCDMRSARRLNQWLKVLSANHGDPASLSDVEAEAPEPEERPGDYEDSSRKDELFQSFCKQANRL</sequence>
<keyword evidence="2" id="KW-0479">Metal-binding</keyword>
<dbReference type="STRING" id="630390.A0A180G9R4"/>
<reference evidence="5" key="2">
    <citation type="submission" date="2016-05" db="EMBL/GenBank/DDBJ databases">
        <title>Comparative analysis highlights variable genome content of wheat rusts and divergence of the mating loci.</title>
        <authorList>
            <person name="Cuomo C.A."/>
            <person name="Bakkeren G."/>
            <person name="Szabo L."/>
            <person name="Khalil H."/>
            <person name="Joly D."/>
            <person name="Goldberg J."/>
            <person name="Young S."/>
            <person name="Zeng Q."/>
            <person name="Fellers J."/>
        </authorList>
    </citation>
    <scope>NUCLEOTIDE SEQUENCE [LARGE SCALE GENOMIC DNA]</scope>
    <source>
        <strain evidence="5">1-1 BBBD Race 1</strain>
    </source>
</reference>
<proteinExistence type="predicted"/>
<feature type="region of interest" description="Disordered" evidence="3">
    <location>
        <begin position="134"/>
        <end position="161"/>
    </location>
</feature>
<reference evidence="5" key="1">
    <citation type="submission" date="2009-11" db="EMBL/GenBank/DDBJ databases">
        <authorList>
            <consortium name="The Broad Institute Genome Sequencing Platform"/>
            <person name="Ward D."/>
            <person name="Feldgarden M."/>
            <person name="Earl A."/>
            <person name="Young S.K."/>
            <person name="Zeng Q."/>
            <person name="Koehrsen M."/>
            <person name="Alvarado L."/>
            <person name="Berlin A."/>
            <person name="Bochicchio J."/>
            <person name="Borenstein D."/>
            <person name="Chapman S.B."/>
            <person name="Chen Z."/>
            <person name="Engels R."/>
            <person name="Freedman E."/>
            <person name="Gellesch M."/>
            <person name="Goldberg J."/>
            <person name="Griggs A."/>
            <person name="Gujja S."/>
            <person name="Heilman E."/>
            <person name="Heiman D."/>
            <person name="Hepburn T."/>
            <person name="Howarth C."/>
            <person name="Jen D."/>
            <person name="Larson L."/>
            <person name="Lewis B."/>
            <person name="Mehta T."/>
            <person name="Park D."/>
            <person name="Pearson M."/>
            <person name="Roberts A."/>
            <person name="Saif S."/>
            <person name="Shea T."/>
            <person name="Shenoy N."/>
            <person name="Sisk P."/>
            <person name="Stolte C."/>
            <person name="Sykes S."/>
            <person name="Thomson T."/>
            <person name="Walk T."/>
            <person name="White J."/>
            <person name="Yandava C."/>
            <person name="Izard J."/>
            <person name="Baranova O.V."/>
            <person name="Blanton J.M."/>
            <person name="Tanner A.C."/>
            <person name="Dewhirst F.E."/>
            <person name="Haas B."/>
            <person name="Nusbaum C."/>
            <person name="Birren B."/>
        </authorList>
    </citation>
    <scope>NUCLEOTIDE SEQUENCE [LARGE SCALE GENOMIC DNA]</scope>
    <source>
        <strain evidence="5">1-1 BBBD Race 1</strain>
    </source>
</reference>
<feature type="compositionally biased region" description="Basic and acidic residues" evidence="3">
    <location>
        <begin position="148"/>
        <end position="161"/>
    </location>
</feature>
<name>A0A180G9R4_PUCT1</name>
<evidence type="ECO:0000259" key="4">
    <source>
        <dbReference type="Pfam" id="PF13359"/>
    </source>
</evidence>
<dbReference type="EMBL" id="ADAS02000128">
    <property type="protein sequence ID" value="OAV89446.1"/>
    <property type="molecule type" value="Genomic_DNA"/>
</dbReference>
<accession>A0A180G9R4</accession>
<dbReference type="OrthoDB" id="2505664at2759"/>
<comment type="cofactor">
    <cofactor evidence="1">
        <name>a divalent metal cation</name>
        <dbReference type="ChEBI" id="CHEBI:60240"/>
    </cofactor>
</comment>
<dbReference type="GO" id="GO:0046872">
    <property type="term" value="F:metal ion binding"/>
    <property type="evidence" value="ECO:0007669"/>
    <property type="project" value="UniProtKB-KW"/>
</dbReference>
<evidence type="ECO:0000313" key="6">
    <source>
        <dbReference type="EnsemblFungi" id="PTTG_28693-t43_1-p1"/>
    </source>
</evidence>
<dbReference type="EnsemblFungi" id="PTTG_28693-t43_1">
    <property type="protein sequence ID" value="PTTG_28693-t43_1-p1"/>
    <property type="gene ID" value="PTTG_28693"/>
</dbReference>
<evidence type="ECO:0000256" key="1">
    <source>
        <dbReference type="ARBA" id="ARBA00001968"/>
    </source>
</evidence>
<dbReference type="VEuPathDB" id="FungiDB:PTTG_28693"/>
<dbReference type="Pfam" id="PF13359">
    <property type="entry name" value="DDE_Tnp_4"/>
    <property type="match status" value="1"/>
</dbReference>
<feature type="domain" description="DDE Tnp4" evidence="4">
    <location>
        <begin position="1"/>
        <end position="128"/>
    </location>
</feature>
<keyword evidence="7" id="KW-1185">Reference proteome</keyword>
<organism evidence="5">
    <name type="scientific">Puccinia triticina (isolate 1-1 / race 1 (BBBD))</name>
    <name type="common">Brown leaf rust fungus</name>
    <dbReference type="NCBI Taxonomy" id="630390"/>
    <lineage>
        <taxon>Eukaryota</taxon>
        <taxon>Fungi</taxon>
        <taxon>Dikarya</taxon>
        <taxon>Basidiomycota</taxon>
        <taxon>Pucciniomycotina</taxon>
        <taxon>Pucciniomycetes</taxon>
        <taxon>Pucciniales</taxon>
        <taxon>Pucciniaceae</taxon>
        <taxon>Puccinia</taxon>
    </lineage>
</organism>
<evidence type="ECO:0000313" key="7">
    <source>
        <dbReference type="Proteomes" id="UP000005240"/>
    </source>
</evidence>
<dbReference type="AlphaFoldDB" id="A0A180G9R4"/>
<reference evidence="6 7" key="3">
    <citation type="journal article" date="2017" name="G3 (Bethesda)">
        <title>Comparative analysis highlights variable genome content of wheat rusts and divergence of the mating loci.</title>
        <authorList>
            <person name="Cuomo C.A."/>
            <person name="Bakkeren G."/>
            <person name="Khalil H.B."/>
            <person name="Panwar V."/>
            <person name="Joly D."/>
            <person name="Linning R."/>
            <person name="Sakthikumar S."/>
            <person name="Song X."/>
            <person name="Adiconis X."/>
            <person name="Fan L."/>
            <person name="Goldberg J.M."/>
            <person name="Levin J.Z."/>
            <person name="Young S."/>
            <person name="Zeng Q."/>
            <person name="Anikster Y."/>
            <person name="Bruce M."/>
            <person name="Wang M."/>
            <person name="Yin C."/>
            <person name="McCallum B."/>
            <person name="Szabo L.J."/>
            <person name="Hulbert S."/>
            <person name="Chen X."/>
            <person name="Fellers J.P."/>
        </authorList>
    </citation>
    <scope>NUCLEOTIDE SEQUENCE</scope>
    <source>
        <strain evidence="6">isolate 1-1 / race 1 (BBBD)</strain>
        <strain evidence="7">Isolate 1-1 / race 1 (BBBD)</strain>
    </source>
</reference>